<feature type="compositionally biased region" description="Basic and acidic residues" evidence="2">
    <location>
        <begin position="12"/>
        <end position="46"/>
    </location>
</feature>
<keyword evidence="5" id="KW-1185">Reference proteome</keyword>
<sequence length="70" mass="7282">MNDTEGSDNMSIEDKGRHAADDAIGKGKEAAGKATDNEKLENEGKADQVGAKVGKAGDAIKDAFHKATDH</sequence>
<dbReference type="InterPro" id="IPR008462">
    <property type="entry name" value="CsbD"/>
</dbReference>
<dbReference type="Proteomes" id="UP001415169">
    <property type="component" value="Unassembled WGS sequence"/>
</dbReference>
<comment type="similarity">
    <text evidence="1">Belongs to the UPF0337 (CsbD) family.</text>
</comment>
<evidence type="ECO:0000259" key="3">
    <source>
        <dbReference type="Pfam" id="PF05532"/>
    </source>
</evidence>
<gene>
    <name evidence="4" type="ORF">GCM10022286_08890</name>
</gene>
<feature type="compositionally biased region" description="Polar residues" evidence="2">
    <location>
        <begin position="1"/>
        <end position="10"/>
    </location>
</feature>
<evidence type="ECO:0000256" key="1">
    <source>
        <dbReference type="ARBA" id="ARBA00009129"/>
    </source>
</evidence>
<reference evidence="4" key="2">
    <citation type="submission" date="2023-12" db="EMBL/GenBank/DDBJ databases">
        <authorList>
            <person name="Sun Q."/>
            <person name="Inoue M."/>
        </authorList>
    </citation>
    <scope>NUCLEOTIDE SEQUENCE</scope>
    <source>
        <strain evidence="4">JCM 17590</strain>
    </source>
</reference>
<comment type="caution">
    <text evidence="4">The sequence shown here is derived from an EMBL/GenBank/DDBJ whole genome shotgun (WGS) entry which is preliminary data.</text>
</comment>
<dbReference type="Pfam" id="PF05532">
    <property type="entry name" value="CsbD"/>
    <property type="match status" value="1"/>
</dbReference>
<dbReference type="InterPro" id="IPR036629">
    <property type="entry name" value="YjbJ_sf"/>
</dbReference>
<protein>
    <recommendedName>
        <fullName evidence="3">CsbD-like domain-containing protein</fullName>
    </recommendedName>
</protein>
<reference evidence="4" key="1">
    <citation type="journal article" date="2014" name="Int. J. Syst. Evol. Microbiol.">
        <title>Complete genome of a new Firmicutes species belonging to the dominant human colonic microbiota ('Ruminococcus bicirculans') reveals two chromosomes and a selective capacity to utilize plant glucans.</title>
        <authorList>
            <consortium name="NISC Comparative Sequencing Program"/>
            <person name="Wegmann U."/>
            <person name="Louis P."/>
            <person name="Goesmann A."/>
            <person name="Henrissat B."/>
            <person name="Duncan S.H."/>
            <person name="Flint H.J."/>
        </authorList>
    </citation>
    <scope>NUCLEOTIDE SEQUENCE</scope>
    <source>
        <strain evidence="4">JCM 17590</strain>
    </source>
</reference>
<name>A0ABP7ZH19_9MICO</name>
<evidence type="ECO:0000313" key="4">
    <source>
        <dbReference type="EMBL" id="GAA4157346.1"/>
    </source>
</evidence>
<evidence type="ECO:0000313" key="5">
    <source>
        <dbReference type="Proteomes" id="UP001415169"/>
    </source>
</evidence>
<accession>A0ABP7ZH19</accession>
<proteinExistence type="inferred from homology"/>
<organism evidence="4 5">
    <name type="scientific">Gryllotalpicola daejeonensis</name>
    <dbReference type="NCBI Taxonomy" id="993087"/>
    <lineage>
        <taxon>Bacteria</taxon>
        <taxon>Bacillati</taxon>
        <taxon>Actinomycetota</taxon>
        <taxon>Actinomycetes</taxon>
        <taxon>Micrococcales</taxon>
        <taxon>Microbacteriaceae</taxon>
        <taxon>Gryllotalpicola</taxon>
    </lineage>
</organism>
<feature type="domain" description="CsbD-like" evidence="3">
    <location>
        <begin position="14"/>
        <end position="65"/>
    </location>
</feature>
<feature type="region of interest" description="Disordered" evidence="2">
    <location>
        <begin position="1"/>
        <end position="56"/>
    </location>
</feature>
<dbReference type="SUPFAM" id="SSF69047">
    <property type="entry name" value="Hypothetical protein YjbJ"/>
    <property type="match status" value="1"/>
</dbReference>
<dbReference type="EMBL" id="BAABBV010000001">
    <property type="protein sequence ID" value="GAA4157346.1"/>
    <property type="molecule type" value="Genomic_DNA"/>
</dbReference>
<evidence type="ECO:0000256" key="2">
    <source>
        <dbReference type="SAM" id="MobiDB-lite"/>
    </source>
</evidence>